<protein>
    <recommendedName>
        <fullName evidence="2">Tyr recombinase domain-containing protein</fullName>
    </recommendedName>
</protein>
<keyword evidence="1" id="KW-0233">DNA recombination</keyword>
<sequence>MNRLRYESQTGQSSLFAGPALSVRSIRRRYSSILWFLDVVGKDRIGANPARDPLVNQQLAGITRLLPSKPKRAPGLTNQYLPEIIKGIEGYDFIPRRDRLLLSLGFAGALRISDLAALQIEDVQILAQGLVLGFEQRKRKSHFSQISIIAGQHPACCPRALLQSYLSALGSFTGPLFRRANRNGDPLPKALHPQSIARIIERRGAGFLTRKGRFTGHSLRRGFIDSLWFG</sequence>
<evidence type="ECO:0000256" key="1">
    <source>
        <dbReference type="ARBA" id="ARBA00023172"/>
    </source>
</evidence>
<feature type="domain" description="Tyr recombinase" evidence="2">
    <location>
        <begin position="71"/>
        <end position="230"/>
    </location>
</feature>
<evidence type="ECO:0000313" key="3">
    <source>
        <dbReference type="EMBL" id="GAA5187906.1"/>
    </source>
</evidence>
<dbReference type="EMBL" id="BAABLF010000005">
    <property type="protein sequence ID" value="GAA5187906.1"/>
    <property type="molecule type" value="Genomic_DNA"/>
</dbReference>
<dbReference type="Proteomes" id="UP001501600">
    <property type="component" value="Unassembled WGS sequence"/>
</dbReference>
<proteinExistence type="predicted"/>
<dbReference type="PROSITE" id="PS51898">
    <property type="entry name" value="TYR_RECOMBINASE"/>
    <property type="match status" value="1"/>
</dbReference>
<dbReference type="SUPFAM" id="SSF56349">
    <property type="entry name" value="DNA breaking-rejoining enzymes"/>
    <property type="match status" value="1"/>
</dbReference>
<dbReference type="InterPro" id="IPR011010">
    <property type="entry name" value="DNA_brk_join_enz"/>
</dbReference>
<dbReference type="Gene3D" id="1.10.443.10">
    <property type="entry name" value="Intergrase catalytic core"/>
    <property type="match status" value="1"/>
</dbReference>
<dbReference type="InterPro" id="IPR002104">
    <property type="entry name" value="Integrase_catalytic"/>
</dbReference>
<evidence type="ECO:0000259" key="2">
    <source>
        <dbReference type="PROSITE" id="PS51898"/>
    </source>
</evidence>
<dbReference type="InterPro" id="IPR013762">
    <property type="entry name" value="Integrase-like_cat_sf"/>
</dbReference>
<keyword evidence="4" id="KW-1185">Reference proteome</keyword>
<name>A0ABP9RW52_9GAMM</name>
<organism evidence="3 4">
    <name type="scientific">Ferrimonas gelatinilytica</name>
    <dbReference type="NCBI Taxonomy" id="1255257"/>
    <lineage>
        <taxon>Bacteria</taxon>
        <taxon>Pseudomonadati</taxon>
        <taxon>Pseudomonadota</taxon>
        <taxon>Gammaproteobacteria</taxon>
        <taxon>Alteromonadales</taxon>
        <taxon>Ferrimonadaceae</taxon>
        <taxon>Ferrimonas</taxon>
    </lineage>
</organism>
<accession>A0ABP9RW52</accession>
<reference evidence="4" key="1">
    <citation type="journal article" date="2019" name="Int. J. Syst. Evol. Microbiol.">
        <title>The Global Catalogue of Microorganisms (GCM) 10K type strain sequencing project: providing services to taxonomists for standard genome sequencing and annotation.</title>
        <authorList>
            <consortium name="The Broad Institute Genomics Platform"/>
            <consortium name="The Broad Institute Genome Sequencing Center for Infectious Disease"/>
            <person name="Wu L."/>
            <person name="Ma J."/>
        </authorList>
    </citation>
    <scope>NUCLEOTIDE SEQUENCE [LARGE SCALE GENOMIC DNA]</scope>
    <source>
        <strain evidence="4">JCM 18720</strain>
    </source>
</reference>
<dbReference type="RefSeq" id="WP_345315620.1">
    <property type="nucleotide sequence ID" value="NZ_BAABLF010000005.1"/>
</dbReference>
<gene>
    <name evidence="3" type="ORF">GCM10025772_06630</name>
</gene>
<evidence type="ECO:0000313" key="4">
    <source>
        <dbReference type="Proteomes" id="UP001501600"/>
    </source>
</evidence>
<comment type="caution">
    <text evidence="3">The sequence shown here is derived from an EMBL/GenBank/DDBJ whole genome shotgun (WGS) entry which is preliminary data.</text>
</comment>